<accession>A0ACB9QU15</accession>
<reference evidence="2" key="1">
    <citation type="journal article" date="2023" name="Front. Plant Sci.">
        <title>Chromosomal-level genome assembly of Melastoma candidum provides insights into trichome evolution.</title>
        <authorList>
            <person name="Zhong Y."/>
            <person name="Wu W."/>
            <person name="Sun C."/>
            <person name="Zou P."/>
            <person name="Liu Y."/>
            <person name="Dai S."/>
            <person name="Zhou R."/>
        </authorList>
    </citation>
    <scope>NUCLEOTIDE SEQUENCE [LARGE SCALE GENOMIC DNA]</scope>
</reference>
<organism evidence="1 2">
    <name type="scientific">Melastoma candidum</name>
    <dbReference type="NCBI Taxonomy" id="119954"/>
    <lineage>
        <taxon>Eukaryota</taxon>
        <taxon>Viridiplantae</taxon>
        <taxon>Streptophyta</taxon>
        <taxon>Embryophyta</taxon>
        <taxon>Tracheophyta</taxon>
        <taxon>Spermatophyta</taxon>
        <taxon>Magnoliopsida</taxon>
        <taxon>eudicotyledons</taxon>
        <taxon>Gunneridae</taxon>
        <taxon>Pentapetalae</taxon>
        <taxon>rosids</taxon>
        <taxon>malvids</taxon>
        <taxon>Myrtales</taxon>
        <taxon>Melastomataceae</taxon>
        <taxon>Melastomatoideae</taxon>
        <taxon>Melastomateae</taxon>
        <taxon>Melastoma</taxon>
    </lineage>
</organism>
<protein>
    <submittedName>
        <fullName evidence="1">Uncharacterized protein</fullName>
    </submittedName>
</protein>
<comment type="caution">
    <text evidence="1">The sequence shown here is derived from an EMBL/GenBank/DDBJ whole genome shotgun (WGS) entry which is preliminary data.</text>
</comment>
<dbReference type="Proteomes" id="UP001057402">
    <property type="component" value="Chromosome 5"/>
</dbReference>
<gene>
    <name evidence="1" type="ORF">MLD38_018544</name>
</gene>
<name>A0ACB9QU15_9MYRT</name>
<evidence type="ECO:0000313" key="1">
    <source>
        <dbReference type="EMBL" id="KAI4370168.1"/>
    </source>
</evidence>
<dbReference type="EMBL" id="CM042884">
    <property type="protein sequence ID" value="KAI4370168.1"/>
    <property type="molecule type" value="Genomic_DNA"/>
</dbReference>
<proteinExistence type="predicted"/>
<keyword evidence="2" id="KW-1185">Reference proteome</keyword>
<evidence type="ECO:0000313" key="2">
    <source>
        <dbReference type="Proteomes" id="UP001057402"/>
    </source>
</evidence>
<sequence>MMFKGGKNLEVHCRSGDDDLGTKTLPPGASMQLRFDPNILGTTLFYCGLWSEDILHNSFVAYDYTADYSRCSHCRWIIEAKRACLYCGDVAITPMSCTEFRSP</sequence>